<dbReference type="SMART" id="SM00382">
    <property type="entry name" value="AAA"/>
    <property type="match status" value="1"/>
</dbReference>
<dbReference type="InterPro" id="IPR017871">
    <property type="entry name" value="ABC_transporter-like_CS"/>
</dbReference>
<dbReference type="RefSeq" id="WP_196103904.1">
    <property type="nucleotide sequence ID" value="NZ_CP064942.1"/>
</dbReference>
<dbReference type="PROSITE" id="PS50893">
    <property type="entry name" value="ABC_TRANSPORTER_2"/>
    <property type="match status" value="1"/>
</dbReference>
<feature type="domain" description="ABC transporter" evidence="7">
    <location>
        <begin position="3"/>
        <end position="209"/>
    </location>
</feature>
<evidence type="ECO:0000256" key="4">
    <source>
        <dbReference type="ARBA" id="ARBA00022840"/>
    </source>
</evidence>
<gene>
    <name evidence="8" type="primary">ccmA</name>
    <name evidence="8" type="ORF">I0K15_02635</name>
</gene>
<dbReference type="KEGG" id="poz:I0K15_02635"/>
<reference evidence="8 9" key="1">
    <citation type="submission" date="2020-11" db="EMBL/GenBank/DDBJ databases">
        <title>Description of Pontivivens ytuae sp. nov. isolated from deep sea sediment of Mariana Trench.</title>
        <authorList>
            <person name="Wang Z."/>
            <person name="Sun Q.-L."/>
            <person name="Xu X.-D."/>
            <person name="Tang Y.-Z."/>
            <person name="Zhang J."/>
        </authorList>
    </citation>
    <scope>NUCLEOTIDE SEQUENCE [LARGE SCALE GENOMIC DNA]</scope>
    <source>
        <strain evidence="8 9">MT2928</strain>
    </source>
</reference>
<dbReference type="GO" id="GO:0017004">
    <property type="term" value="P:cytochrome complex assembly"/>
    <property type="evidence" value="ECO:0007669"/>
    <property type="project" value="UniProtKB-KW"/>
</dbReference>
<dbReference type="GO" id="GO:0005524">
    <property type="term" value="F:ATP binding"/>
    <property type="evidence" value="ECO:0007669"/>
    <property type="project" value="UniProtKB-KW"/>
</dbReference>
<evidence type="ECO:0000313" key="9">
    <source>
        <dbReference type="Proteomes" id="UP000594800"/>
    </source>
</evidence>
<keyword evidence="4 8" id="KW-0067">ATP-binding</keyword>
<evidence type="ECO:0000256" key="3">
    <source>
        <dbReference type="ARBA" id="ARBA00022748"/>
    </source>
</evidence>
<evidence type="ECO:0000313" key="8">
    <source>
        <dbReference type="EMBL" id="QPH54696.1"/>
    </source>
</evidence>
<keyword evidence="6" id="KW-0472">Membrane</keyword>
<evidence type="ECO:0000256" key="2">
    <source>
        <dbReference type="ARBA" id="ARBA00022741"/>
    </source>
</evidence>
<dbReference type="PANTHER" id="PTHR43499">
    <property type="entry name" value="ABC TRANSPORTER I FAMILY MEMBER 1"/>
    <property type="match status" value="1"/>
</dbReference>
<name>A0A7S9QDZ9_9RHOB</name>
<dbReference type="Pfam" id="PF00005">
    <property type="entry name" value="ABC_tran"/>
    <property type="match status" value="1"/>
</dbReference>
<dbReference type="InterPro" id="IPR003439">
    <property type="entry name" value="ABC_transporter-like_ATP-bd"/>
</dbReference>
<dbReference type="SUPFAM" id="SSF52540">
    <property type="entry name" value="P-loop containing nucleoside triphosphate hydrolases"/>
    <property type="match status" value="1"/>
</dbReference>
<dbReference type="InterPro" id="IPR005895">
    <property type="entry name" value="ABC_transptr_haem_export_CcmA"/>
</dbReference>
<sequence>MSFSASALRVARAGRLLIDGLDIALSPGAGLALRGPNGVGKSTLLRALCGLLPCEGQVELEGAALGTDAYLDRIAYAGHRDAIKAALSVGENLAFWAAMTGGDARAALERFDLEALAERPAGLCSAGQKRRLGLARLALAPRALWLLDEPTVSLDAEHTARFAALLREHLAGGGMAIIATHIDLGLELGELRLEAPQRRVETDPFLDEAWT</sequence>
<keyword evidence="2" id="KW-0547">Nucleotide-binding</keyword>
<dbReference type="Gene3D" id="3.40.50.300">
    <property type="entry name" value="P-loop containing nucleotide triphosphate hydrolases"/>
    <property type="match status" value="1"/>
</dbReference>
<proteinExistence type="predicted"/>
<organism evidence="8 9">
    <name type="scientific">Pontivivens ytuae</name>
    <dbReference type="NCBI Taxonomy" id="2789856"/>
    <lineage>
        <taxon>Bacteria</taxon>
        <taxon>Pseudomonadati</taxon>
        <taxon>Pseudomonadota</taxon>
        <taxon>Alphaproteobacteria</taxon>
        <taxon>Rhodobacterales</taxon>
        <taxon>Paracoccaceae</taxon>
        <taxon>Pontivivens</taxon>
    </lineage>
</organism>
<dbReference type="InterPro" id="IPR003593">
    <property type="entry name" value="AAA+_ATPase"/>
</dbReference>
<dbReference type="GO" id="GO:0016887">
    <property type="term" value="F:ATP hydrolysis activity"/>
    <property type="evidence" value="ECO:0007669"/>
    <property type="project" value="InterPro"/>
</dbReference>
<keyword evidence="5" id="KW-1278">Translocase</keyword>
<keyword evidence="9" id="KW-1185">Reference proteome</keyword>
<evidence type="ECO:0000256" key="6">
    <source>
        <dbReference type="ARBA" id="ARBA00023136"/>
    </source>
</evidence>
<keyword evidence="1" id="KW-0813">Transport</keyword>
<accession>A0A7S9QDZ9</accession>
<protein>
    <submittedName>
        <fullName evidence="8">Heme ABC exporter ATP-binding protein CcmA</fullName>
    </submittedName>
</protein>
<evidence type="ECO:0000259" key="7">
    <source>
        <dbReference type="PROSITE" id="PS50893"/>
    </source>
</evidence>
<dbReference type="NCBIfam" id="TIGR01189">
    <property type="entry name" value="ccmA"/>
    <property type="match status" value="1"/>
</dbReference>
<dbReference type="PROSITE" id="PS00211">
    <property type="entry name" value="ABC_TRANSPORTER_1"/>
    <property type="match status" value="1"/>
</dbReference>
<evidence type="ECO:0000256" key="5">
    <source>
        <dbReference type="ARBA" id="ARBA00022967"/>
    </source>
</evidence>
<dbReference type="AlphaFoldDB" id="A0A7S9QDZ9"/>
<dbReference type="Proteomes" id="UP000594800">
    <property type="component" value="Chromosome"/>
</dbReference>
<keyword evidence="3" id="KW-0201">Cytochrome c-type biogenesis</keyword>
<dbReference type="PANTHER" id="PTHR43499:SF1">
    <property type="entry name" value="ABC TRANSPORTER I FAMILY MEMBER 1"/>
    <property type="match status" value="1"/>
</dbReference>
<dbReference type="EMBL" id="CP064942">
    <property type="protein sequence ID" value="QPH54696.1"/>
    <property type="molecule type" value="Genomic_DNA"/>
</dbReference>
<dbReference type="InterPro" id="IPR027417">
    <property type="entry name" value="P-loop_NTPase"/>
</dbReference>
<dbReference type="GO" id="GO:0022857">
    <property type="term" value="F:transmembrane transporter activity"/>
    <property type="evidence" value="ECO:0007669"/>
    <property type="project" value="InterPro"/>
</dbReference>
<evidence type="ECO:0000256" key="1">
    <source>
        <dbReference type="ARBA" id="ARBA00022448"/>
    </source>
</evidence>